<evidence type="ECO:0000313" key="1">
    <source>
        <dbReference type="EMBL" id="MEQ2256920.1"/>
    </source>
</evidence>
<evidence type="ECO:0000313" key="2">
    <source>
        <dbReference type="Proteomes" id="UP001482620"/>
    </source>
</evidence>
<proteinExistence type="predicted"/>
<reference evidence="1 2" key="1">
    <citation type="submission" date="2021-06" db="EMBL/GenBank/DDBJ databases">
        <authorList>
            <person name="Palmer J.M."/>
        </authorList>
    </citation>
    <scope>NUCLEOTIDE SEQUENCE [LARGE SCALE GENOMIC DNA]</scope>
    <source>
        <strain evidence="2">if_2019</strain>
        <tissue evidence="1">Muscle</tissue>
    </source>
</reference>
<organism evidence="1 2">
    <name type="scientific">Ilyodon furcidens</name>
    <name type="common">goldbreast splitfin</name>
    <dbReference type="NCBI Taxonomy" id="33524"/>
    <lineage>
        <taxon>Eukaryota</taxon>
        <taxon>Metazoa</taxon>
        <taxon>Chordata</taxon>
        <taxon>Craniata</taxon>
        <taxon>Vertebrata</taxon>
        <taxon>Euteleostomi</taxon>
        <taxon>Actinopterygii</taxon>
        <taxon>Neopterygii</taxon>
        <taxon>Teleostei</taxon>
        <taxon>Neoteleostei</taxon>
        <taxon>Acanthomorphata</taxon>
        <taxon>Ovalentaria</taxon>
        <taxon>Atherinomorphae</taxon>
        <taxon>Cyprinodontiformes</taxon>
        <taxon>Goodeidae</taxon>
        <taxon>Ilyodon</taxon>
    </lineage>
</organism>
<keyword evidence="2" id="KW-1185">Reference proteome</keyword>
<comment type="caution">
    <text evidence="1">The sequence shown here is derived from an EMBL/GenBank/DDBJ whole genome shotgun (WGS) entry which is preliminary data.</text>
</comment>
<dbReference type="EMBL" id="JAHRIQ010108328">
    <property type="protein sequence ID" value="MEQ2256920.1"/>
    <property type="molecule type" value="Genomic_DNA"/>
</dbReference>
<protein>
    <submittedName>
        <fullName evidence="1">Uncharacterized protein</fullName>
    </submittedName>
</protein>
<gene>
    <name evidence="1" type="ORF">ILYODFUR_029010</name>
</gene>
<accession>A0ABV0VI41</accession>
<dbReference type="Proteomes" id="UP001482620">
    <property type="component" value="Unassembled WGS sequence"/>
</dbReference>
<sequence>MHLLHHFLASFPLSKDILQINSSFVFFKLCLQVPASCHNPATDRPAYQQHVPGISCGGQAIISQSPISSSWKRKAHLTAGLNIYFPKPSRGYDWVGFSAGVAVKAEACDKVKRKVICDGARLRYVSEGWGWEEGSCLLSSCQRWNISETNADPPSAIMR</sequence>
<name>A0ABV0VI41_9TELE</name>